<evidence type="ECO:0000256" key="5">
    <source>
        <dbReference type="RuleBase" id="RU362057"/>
    </source>
</evidence>
<dbReference type="PANTHER" id="PTHR48047">
    <property type="entry name" value="GLYCOSYLTRANSFERASE"/>
    <property type="match status" value="1"/>
</dbReference>
<dbReference type="PROSITE" id="PS00375">
    <property type="entry name" value="UDPGT"/>
    <property type="match status" value="1"/>
</dbReference>
<comment type="similarity">
    <text evidence="1 4">Belongs to the UDP-glycosyltransferase family.</text>
</comment>
<dbReference type="CDD" id="cd03784">
    <property type="entry name" value="GT1_Gtf-like"/>
    <property type="match status" value="1"/>
</dbReference>
<feature type="transmembrane region" description="Helical" evidence="6">
    <location>
        <begin position="6"/>
        <end position="27"/>
    </location>
</feature>
<keyword evidence="6" id="KW-0472">Membrane</keyword>
<dbReference type="InterPro" id="IPR002213">
    <property type="entry name" value="UDP_glucos_trans"/>
</dbReference>
<keyword evidence="6" id="KW-0812">Transmembrane</keyword>
<dbReference type="EC" id="2.4.1.-" evidence="5"/>
<keyword evidence="6" id="KW-1133">Transmembrane helix</keyword>
<keyword evidence="2 4" id="KW-0328">Glycosyltransferase</keyword>
<gene>
    <name evidence="7" type="ORF">JRO89_XS10G0031100</name>
</gene>
<dbReference type="SUPFAM" id="SSF53756">
    <property type="entry name" value="UDP-Glycosyltransferase/glycogen phosphorylase"/>
    <property type="match status" value="1"/>
</dbReference>
<evidence type="ECO:0000256" key="2">
    <source>
        <dbReference type="ARBA" id="ARBA00022676"/>
    </source>
</evidence>
<keyword evidence="8" id="KW-1185">Reference proteome</keyword>
<dbReference type="InterPro" id="IPR035595">
    <property type="entry name" value="UDP_glycos_trans_CS"/>
</dbReference>
<dbReference type="Proteomes" id="UP000827721">
    <property type="component" value="Unassembled WGS sequence"/>
</dbReference>
<organism evidence="7 8">
    <name type="scientific">Xanthoceras sorbifolium</name>
    <dbReference type="NCBI Taxonomy" id="99658"/>
    <lineage>
        <taxon>Eukaryota</taxon>
        <taxon>Viridiplantae</taxon>
        <taxon>Streptophyta</taxon>
        <taxon>Embryophyta</taxon>
        <taxon>Tracheophyta</taxon>
        <taxon>Spermatophyta</taxon>
        <taxon>Magnoliopsida</taxon>
        <taxon>eudicotyledons</taxon>
        <taxon>Gunneridae</taxon>
        <taxon>Pentapetalae</taxon>
        <taxon>rosids</taxon>
        <taxon>malvids</taxon>
        <taxon>Sapindales</taxon>
        <taxon>Sapindaceae</taxon>
        <taxon>Xanthoceroideae</taxon>
        <taxon>Xanthoceras</taxon>
    </lineage>
</organism>
<evidence type="ECO:0000256" key="6">
    <source>
        <dbReference type="SAM" id="Phobius"/>
    </source>
</evidence>
<evidence type="ECO:0000256" key="1">
    <source>
        <dbReference type="ARBA" id="ARBA00009995"/>
    </source>
</evidence>
<dbReference type="Gene3D" id="3.40.50.2000">
    <property type="entry name" value="Glycogen Phosphorylase B"/>
    <property type="match status" value="2"/>
</dbReference>
<keyword evidence="3 4" id="KW-0808">Transferase</keyword>
<comment type="caution">
    <text evidence="7">The sequence shown here is derived from an EMBL/GenBank/DDBJ whole genome shotgun (WGS) entry which is preliminary data.</text>
</comment>
<evidence type="ECO:0000256" key="3">
    <source>
        <dbReference type="ARBA" id="ARBA00022679"/>
    </source>
</evidence>
<name>A0ABQ8HHE3_9ROSI</name>
<proteinExistence type="inferred from homology"/>
<accession>A0ABQ8HHE3</accession>
<dbReference type="PANTHER" id="PTHR48047:SF61">
    <property type="entry name" value="OS04G0273600 PROTEIN"/>
    <property type="match status" value="1"/>
</dbReference>
<reference evidence="7 8" key="1">
    <citation type="submission" date="2021-02" db="EMBL/GenBank/DDBJ databases">
        <title>Plant Genome Project.</title>
        <authorList>
            <person name="Zhang R.-G."/>
        </authorList>
    </citation>
    <scope>NUCLEOTIDE SEQUENCE [LARGE SCALE GENOMIC DNA]</scope>
    <source>
        <tissue evidence="7">Leaves</tissue>
    </source>
</reference>
<dbReference type="EMBL" id="JAFEMO010000010">
    <property type="protein sequence ID" value="KAH7560495.1"/>
    <property type="molecule type" value="Genomic_DNA"/>
</dbReference>
<evidence type="ECO:0000256" key="4">
    <source>
        <dbReference type="RuleBase" id="RU003718"/>
    </source>
</evidence>
<evidence type="ECO:0000313" key="8">
    <source>
        <dbReference type="Proteomes" id="UP000827721"/>
    </source>
</evidence>
<sequence>MVEKKQNIVMFPFMAQGHIIPFLALALHIEQRNKNYSITFVNTPLNINKLRQSLPPNSSITLLEIAFDSSDHGLPPNSENCDTLPYSLVITLLRASTSLGPAFKELVSELIRKSHGERPLCIIADIFLGWTASVARELGVFHAIFSGCGAYGLACYYSLWSHLSQKKKKVDDDDDEFVLPDFEEASKLHATQLPLSMLEADGSDSWSVFQGQNLPEWVKSNAVLFNTVQVFDQLGLMYFKRKLGCPVWPVGPVLLSLESRSKVGKEGGLSPEFCKEWLDSKLVKSVLYISFGSMNTINKSQMMQLAMALEASGRNFIWVVRPPIGFDINSEFRFHEWLPIGFAERVTDSKRGLLVQKWAPQLEILSHKSTSAFLSHCGWNSVLEALIHGVPLLGWAMAGEQFFNVKFLEEELGVCVEVARGKTCDVRHEDVVEKIELVMDETSDQKKGKEIRRRVFQVKEMIENATKDEENYKGSSVKAMDDFFNAAISMKEKKMMMMIKREEEEEEKKTSNSINGIS</sequence>
<evidence type="ECO:0000313" key="7">
    <source>
        <dbReference type="EMBL" id="KAH7560495.1"/>
    </source>
</evidence>
<protein>
    <recommendedName>
        <fullName evidence="5">Glycosyltransferase</fullName>
        <ecNumber evidence="5">2.4.1.-</ecNumber>
    </recommendedName>
</protein>
<dbReference type="Pfam" id="PF00201">
    <property type="entry name" value="UDPGT"/>
    <property type="match status" value="1"/>
</dbReference>